<evidence type="ECO:0000313" key="1">
    <source>
        <dbReference type="EMBL" id="BAL53648.1"/>
    </source>
</evidence>
<organism evidence="1">
    <name type="scientific">uncultured Aquificia bacterium</name>
    <dbReference type="NCBI Taxonomy" id="453415"/>
    <lineage>
        <taxon>Bacteria</taxon>
        <taxon>Pseudomonadati</taxon>
        <taxon>Aquificota</taxon>
        <taxon>Aquificia</taxon>
        <taxon>environmental samples</taxon>
    </lineage>
</organism>
<name>H5SBW2_9BACT</name>
<sequence length="68" mass="7989">MLSEWAVVTERENDITEDTALLLDTIDKLGVREVARAVKELIEKIDEEDPEYFEFHLREARRIKGVED</sequence>
<protein>
    <submittedName>
        <fullName evidence="1">Uncharacterized protein</fullName>
    </submittedName>
</protein>
<dbReference type="AlphaFoldDB" id="H5SBW2"/>
<reference evidence="1" key="2">
    <citation type="journal article" date="2012" name="PLoS ONE">
        <title>A Deeply Branching Thermophilic Bacterium with an Ancient Acetyl-CoA Pathway Dominates a Subsurface Ecosystem.</title>
        <authorList>
            <person name="Takami H."/>
            <person name="Noguchi H."/>
            <person name="Takaki Y."/>
            <person name="Uchiyama I."/>
            <person name="Toyoda A."/>
            <person name="Nishi S."/>
            <person name="Chee G.-J."/>
            <person name="Arai W."/>
            <person name="Nunoura T."/>
            <person name="Itoh T."/>
            <person name="Hattori M."/>
            <person name="Takai K."/>
        </authorList>
    </citation>
    <scope>NUCLEOTIDE SEQUENCE</scope>
</reference>
<accession>H5SBW2</accession>
<reference evidence="1" key="1">
    <citation type="journal article" date="2005" name="Environ. Microbiol.">
        <title>Genetic and functional properties of uncultivated thermophilic crenarchaeotes from a subsurface gold mine as revealed by analysis of genome fragments.</title>
        <authorList>
            <person name="Nunoura T."/>
            <person name="Hirayama H."/>
            <person name="Takami H."/>
            <person name="Oida H."/>
            <person name="Nishi S."/>
            <person name="Shimamura S."/>
            <person name="Suzuki Y."/>
            <person name="Inagaki F."/>
            <person name="Takai K."/>
            <person name="Nealson K.H."/>
            <person name="Horikoshi K."/>
        </authorList>
    </citation>
    <scope>NUCLEOTIDE SEQUENCE</scope>
</reference>
<proteinExistence type="predicted"/>
<gene>
    <name evidence="1" type="ORF">HGMM_F07F09C23</name>
</gene>
<dbReference type="EMBL" id="AP011663">
    <property type="protein sequence ID" value="BAL53648.1"/>
    <property type="molecule type" value="Genomic_DNA"/>
</dbReference>